<accession>A0A238KHZ5</accession>
<keyword evidence="4 7" id="KW-0808">Transferase</keyword>
<sequence length="311" mass="34542">MAKASKPANRFGDWLSNRILRGLIRLALALPYATRVRMMGWIMSRVIAPIAGYDDRIRANLAHVLPDLPEDEIRRLMREVPDNVGRTVIEIYSGQQFIDRVKDLPLTGDGAAALEQANADKRPVILVTGHFGNYDAPRGALIARGYSVGGLYNPMKNVFFNEHYENAIGAIGQPIFPRGRKGYAQMLRFIKGGGMVGIVVDQFMAHGEILDFFGQPAPTALSAAELALKYDALLVPIYGVRQPDGLNFELVVEAPIAHTDAATMTQALNDSLESLTRKHMAQWFWIHRRWKPEKQAKLAAKRARAAAKAEK</sequence>
<dbReference type="PIRSF" id="PIRSF026649">
    <property type="entry name" value="MsbB"/>
    <property type="match status" value="1"/>
</dbReference>
<dbReference type="Proteomes" id="UP000202922">
    <property type="component" value="Unassembled WGS sequence"/>
</dbReference>
<dbReference type="Pfam" id="PF03279">
    <property type="entry name" value="Lip_A_acyltrans"/>
    <property type="match status" value="1"/>
</dbReference>
<evidence type="ECO:0000313" key="8">
    <source>
        <dbReference type="Proteomes" id="UP000202922"/>
    </source>
</evidence>
<dbReference type="EC" id="2.3.1.-" evidence="7"/>
<evidence type="ECO:0000256" key="6">
    <source>
        <dbReference type="ARBA" id="ARBA00023315"/>
    </source>
</evidence>
<proteinExistence type="predicted"/>
<evidence type="ECO:0000256" key="1">
    <source>
        <dbReference type="ARBA" id="ARBA00004533"/>
    </source>
</evidence>
<dbReference type="PANTHER" id="PTHR30606:SF10">
    <property type="entry name" value="PHOSPHATIDYLINOSITOL MANNOSIDE ACYLTRANSFERASE"/>
    <property type="match status" value="1"/>
</dbReference>
<dbReference type="InterPro" id="IPR004960">
    <property type="entry name" value="LipA_acyltrans"/>
</dbReference>
<dbReference type="CDD" id="cd07984">
    <property type="entry name" value="LPLAT_LABLAT-like"/>
    <property type="match status" value="1"/>
</dbReference>
<keyword evidence="8" id="KW-1185">Reference proteome</keyword>
<dbReference type="GO" id="GO:0016746">
    <property type="term" value="F:acyltransferase activity"/>
    <property type="evidence" value="ECO:0007669"/>
    <property type="project" value="UniProtKB-KW"/>
</dbReference>
<protein>
    <submittedName>
        <fullName evidence="7">Lipid A biosynthesis lauroyl acyltransferase</fullName>
        <ecNumber evidence="7">2.3.1.-</ecNumber>
    </submittedName>
</protein>
<dbReference type="PANTHER" id="PTHR30606">
    <property type="entry name" value="LIPID A BIOSYNTHESIS LAUROYL ACYLTRANSFERASE"/>
    <property type="match status" value="1"/>
</dbReference>
<keyword evidence="5" id="KW-0472">Membrane</keyword>
<comment type="subcellular location">
    <subcellularLocation>
        <location evidence="1">Cell inner membrane</location>
    </subcellularLocation>
</comment>
<dbReference type="EMBL" id="FXYE01000002">
    <property type="protein sequence ID" value="SMX42224.1"/>
    <property type="molecule type" value="Genomic_DNA"/>
</dbReference>
<evidence type="ECO:0000256" key="3">
    <source>
        <dbReference type="ARBA" id="ARBA00022519"/>
    </source>
</evidence>
<evidence type="ECO:0000313" key="7">
    <source>
        <dbReference type="EMBL" id="SMX42224.1"/>
    </source>
</evidence>
<evidence type="ECO:0000256" key="4">
    <source>
        <dbReference type="ARBA" id="ARBA00022679"/>
    </source>
</evidence>
<organism evidence="7 8">
    <name type="scientific">Actibacterium lipolyticum</name>
    <dbReference type="NCBI Taxonomy" id="1524263"/>
    <lineage>
        <taxon>Bacteria</taxon>
        <taxon>Pseudomonadati</taxon>
        <taxon>Pseudomonadota</taxon>
        <taxon>Alphaproteobacteria</taxon>
        <taxon>Rhodobacterales</taxon>
        <taxon>Roseobacteraceae</taxon>
        <taxon>Actibacterium</taxon>
    </lineage>
</organism>
<dbReference type="RefSeq" id="WP_093967133.1">
    <property type="nucleotide sequence ID" value="NZ_FXYE01000002.1"/>
</dbReference>
<evidence type="ECO:0000256" key="5">
    <source>
        <dbReference type="ARBA" id="ARBA00023136"/>
    </source>
</evidence>
<name>A0A238KHZ5_9RHOB</name>
<keyword evidence="6 7" id="KW-0012">Acyltransferase</keyword>
<keyword evidence="2" id="KW-1003">Cell membrane</keyword>
<dbReference type="AlphaFoldDB" id="A0A238KHZ5"/>
<gene>
    <name evidence="7" type="primary">htrB</name>
    <name evidence="7" type="ORF">COL8621_01916</name>
</gene>
<evidence type="ECO:0000256" key="2">
    <source>
        <dbReference type="ARBA" id="ARBA00022475"/>
    </source>
</evidence>
<keyword evidence="3" id="KW-0997">Cell inner membrane</keyword>
<dbReference type="GO" id="GO:0005886">
    <property type="term" value="C:plasma membrane"/>
    <property type="evidence" value="ECO:0007669"/>
    <property type="project" value="UniProtKB-SubCell"/>
</dbReference>
<dbReference type="GO" id="GO:0009247">
    <property type="term" value="P:glycolipid biosynthetic process"/>
    <property type="evidence" value="ECO:0007669"/>
    <property type="project" value="UniProtKB-ARBA"/>
</dbReference>
<reference evidence="8" key="1">
    <citation type="submission" date="2017-05" db="EMBL/GenBank/DDBJ databases">
        <authorList>
            <person name="Rodrigo-Torres L."/>
            <person name="Arahal R. D."/>
            <person name="Lucena T."/>
        </authorList>
    </citation>
    <scope>NUCLEOTIDE SEQUENCE [LARGE SCALE GENOMIC DNA]</scope>
    <source>
        <strain evidence="8">CECT 8621</strain>
    </source>
</reference>
<dbReference type="OrthoDB" id="9801955at2"/>